<dbReference type="SUPFAM" id="SSF81345">
    <property type="entry name" value="ABC transporter involved in vitamin B12 uptake, BtuC"/>
    <property type="match status" value="1"/>
</dbReference>
<evidence type="ECO:0000256" key="6">
    <source>
        <dbReference type="ARBA" id="ARBA00022989"/>
    </source>
</evidence>
<organism evidence="9 10">
    <name type="scientific">Bianquea renquensis</name>
    <dbReference type="NCBI Taxonomy" id="2763661"/>
    <lineage>
        <taxon>Bacteria</taxon>
        <taxon>Bacillati</taxon>
        <taxon>Bacillota</taxon>
        <taxon>Clostridia</taxon>
        <taxon>Eubacteriales</taxon>
        <taxon>Bianqueaceae</taxon>
        <taxon>Bianquea</taxon>
    </lineage>
</organism>
<dbReference type="GO" id="GO:0022857">
    <property type="term" value="F:transmembrane transporter activity"/>
    <property type="evidence" value="ECO:0007669"/>
    <property type="project" value="InterPro"/>
</dbReference>
<evidence type="ECO:0000256" key="5">
    <source>
        <dbReference type="ARBA" id="ARBA00022692"/>
    </source>
</evidence>
<feature type="transmembrane region" description="Helical" evidence="8">
    <location>
        <begin position="99"/>
        <end position="122"/>
    </location>
</feature>
<evidence type="ECO:0000256" key="7">
    <source>
        <dbReference type="ARBA" id="ARBA00023136"/>
    </source>
</evidence>
<dbReference type="Proteomes" id="UP000657006">
    <property type="component" value="Unassembled WGS sequence"/>
</dbReference>
<accession>A0A926DV09</accession>
<proteinExistence type="inferred from homology"/>
<feature type="transmembrane region" description="Helical" evidence="8">
    <location>
        <begin position="12"/>
        <end position="32"/>
    </location>
</feature>
<reference evidence="9" key="1">
    <citation type="submission" date="2020-08" db="EMBL/GenBank/DDBJ databases">
        <title>Genome public.</title>
        <authorList>
            <person name="Liu C."/>
            <person name="Sun Q."/>
        </authorList>
    </citation>
    <scope>NUCLEOTIDE SEQUENCE</scope>
    <source>
        <strain evidence="9">NSJ-32</strain>
    </source>
</reference>
<keyword evidence="6 8" id="KW-1133">Transmembrane helix</keyword>
<evidence type="ECO:0000256" key="2">
    <source>
        <dbReference type="ARBA" id="ARBA00007935"/>
    </source>
</evidence>
<keyword evidence="4" id="KW-1003">Cell membrane</keyword>
<dbReference type="EMBL" id="JACRSQ010000021">
    <property type="protein sequence ID" value="MBC8544423.1"/>
    <property type="molecule type" value="Genomic_DNA"/>
</dbReference>
<protein>
    <submittedName>
        <fullName evidence="9">Iron ABC transporter permease</fullName>
    </submittedName>
</protein>
<dbReference type="PANTHER" id="PTHR30472:SF41">
    <property type="entry name" value="TRANSPORT SYSTEM PERMEASE PROTEIN"/>
    <property type="match status" value="1"/>
</dbReference>
<dbReference type="InterPro" id="IPR037294">
    <property type="entry name" value="ABC_BtuC-like"/>
</dbReference>
<comment type="similarity">
    <text evidence="2">Belongs to the binding-protein-dependent transport system permease family. FecCD subfamily.</text>
</comment>
<dbReference type="GO" id="GO:0033214">
    <property type="term" value="P:siderophore-iron import into cell"/>
    <property type="evidence" value="ECO:0007669"/>
    <property type="project" value="TreeGrafter"/>
</dbReference>
<feature type="transmembrane region" description="Helical" evidence="8">
    <location>
        <begin position="70"/>
        <end position="87"/>
    </location>
</feature>
<feature type="transmembrane region" description="Helical" evidence="8">
    <location>
        <begin position="155"/>
        <end position="180"/>
    </location>
</feature>
<gene>
    <name evidence="9" type="ORF">H8730_12825</name>
</gene>
<dbReference type="Gene3D" id="1.10.3470.10">
    <property type="entry name" value="ABC transporter involved in vitamin B12 uptake, BtuC"/>
    <property type="match status" value="1"/>
</dbReference>
<evidence type="ECO:0000313" key="10">
    <source>
        <dbReference type="Proteomes" id="UP000657006"/>
    </source>
</evidence>
<evidence type="ECO:0000256" key="4">
    <source>
        <dbReference type="ARBA" id="ARBA00022475"/>
    </source>
</evidence>
<dbReference type="InterPro" id="IPR000522">
    <property type="entry name" value="ABC_transptr_permease_BtuC"/>
</dbReference>
<feature type="transmembrane region" description="Helical" evidence="8">
    <location>
        <begin position="128"/>
        <end position="148"/>
    </location>
</feature>
<feature type="transmembrane region" description="Helical" evidence="8">
    <location>
        <begin position="200"/>
        <end position="221"/>
    </location>
</feature>
<dbReference type="GO" id="GO:0005886">
    <property type="term" value="C:plasma membrane"/>
    <property type="evidence" value="ECO:0007669"/>
    <property type="project" value="UniProtKB-SubCell"/>
</dbReference>
<feature type="transmembrane region" description="Helical" evidence="8">
    <location>
        <begin position="247"/>
        <end position="269"/>
    </location>
</feature>
<evidence type="ECO:0000256" key="1">
    <source>
        <dbReference type="ARBA" id="ARBA00004651"/>
    </source>
</evidence>
<comment type="subcellular location">
    <subcellularLocation>
        <location evidence="1">Cell membrane</location>
        <topology evidence="1">Multi-pass membrane protein</topology>
    </subcellularLocation>
</comment>
<evidence type="ECO:0000256" key="3">
    <source>
        <dbReference type="ARBA" id="ARBA00022448"/>
    </source>
</evidence>
<keyword evidence="7 8" id="KW-0472">Membrane</keyword>
<feature type="transmembrane region" description="Helical" evidence="8">
    <location>
        <begin position="319"/>
        <end position="337"/>
    </location>
</feature>
<dbReference type="FunFam" id="1.10.3470.10:FF:000001">
    <property type="entry name" value="Vitamin B12 ABC transporter permease BtuC"/>
    <property type="match status" value="1"/>
</dbReference>
<sequence length="343" mass="37162">MVKRDRVKTVFRYECIIVALFLLFFVLVIVNINSGTVSIPAKEIIRIILLRIRDESVESNIIWKIRLPRILLAAILGGALSVSGFLLQTFFRNPIAGPFVLGISSGAKMAVGFVMIIALQYWKSVPSSVMVAAAFVGSLLVMGMVLLFSQRIGSMSMLLVIGIMVSYICSAITDFFITFAKETDVANLTSWSMGSFSGASWSNVKFSAVLCLFGLVAAFLLSKPIGAYQLGEGYAQSMGINIKAFRVALILLSSLLSACVTAFAGPISFVGIAVPHITKMLMKTSKPAWIIPVSYLCGSVFCLFCDLISRTAFAPTEMAIGTVTSIFGAPVVIWLMIKRKKNA</sequence>
<dbReference type="Pfam" id="PF01032">
    <property type="entry name" value="FecCD"/>
    <property type="match status" value="1"/>
</dbReference>
<keyword evidence="5 8" id="KW-0812">Transmembrane</keyword>
<keyword evidence="3" id="KW-0813">Transport</keyword>
<dbReference type="CDD" id="cd06550">
    <property type="entry name" value="TM_ABC_iron-siderophores_like"/>
    <property type="match status" value="1"/>
</dbReference>
<comment type="caution">
    <text evidence="9">The sequence shown here is derived from an EMBL/GenBank/DDBJ whole genome shotgun (WGS) entry which is preliminary data.</text>
</comment>
<keyword evidence="10" id="KW-1185">Reference proteome</keyword>
<evidence type="ECO:0000256" key="8">
    <source>
        <dbReference type="SAM" id="Phobius"/>
    </source>
</evidence>
<dbReference type="AlphaFoldDB" id="A0A926DV09"/>
<dbReference type="PANTHER" id="PTHR30472">
    <property type="entry name" value="FERRIC ENTEROBACTIN TRANSPORT SYSTEM PERMEASE PROTEIN"/>
    <property type="match status" value="1"/>
</dbReference>
<evidence type="ECO:0000313" key="9">
    <source>
        <dbReference type="EMBL" id="MBC8544423.1"/>
    </source>
</evidence>
<name>A0A926DV09_9FIRM</name>
<feature type="transmembrane region" description="Helical" evidence="8">
    <location>
        <begin position="289"/>
        <end position="307"/>
    </location>
</feature>